<evidence type="ECO:0000256" key="6">
    <source>
        <dbReference type="ARBA" id="ARBA00023157"/>
    </source>
</evidence>
<dbReference type="Gene3D" id="3.90.70.10">
    <property type="entry name" value="Cysteine proteinases"/>
    <property type="match status" value="3"/>
</dbReference>
<dbReference type="SUPFAM" id="SSF54001">
    <property type="entry name" value="Cysteine proteinases"/>
    <property type="match status" value="3"/>
</dbReference>
<dbReference type="InterPro" id="IPR039417">
    <property type="entry name" value="Peptidase_C1A_papain-like"/>
</dbReference>
<dbReference type="InterPro" id="IPR000169">
    <property type="entry name" value="Pept_cys_AS"/>
</dbReference>
<evidence type="ECO:0000256" key="3">
    <source>
        <dbReference type="ARBA" id="ARBA00022729"/>
    </source>
</evidence>
<dbReference type="CDD" id="cd02248">
    <property type="entry name" value="Peptidase_C1A"/>
    <property type="match status" value="3"/>
</dbReference>
<evidence type="ECO:0000313" key="10">
    <source>
        <dbReference type="EMBL" id="WVZ78834.1"/>
    </source>
</evidence>
<dbReference type="Proteomes" id="UP001341281">
    <property type="component" value="Chromosome 06"/>
</dbReference>
<keyword evidence="2" id="KW-0645">Protease</keyword>
<dbReference type="PROSITE" id="PS00139">
    <property type="entry name" value="THIOL_PROTEASE_CYS"/>
    <property type="match status" value="3"/>
</dbReference>
<dbReference type="GO" id="GO:0006508">
    <property type="term" value="P:proteolysis"/>
    <property type="evidence" value="ECO:0007669"/>
    <property type="project" value="UniProtKB-KW"/>
</dbReference>
<dbReference type="PRINTS" id="PR00705">
    <property type="entry name" value="PAPAIN"/>
</dbReference>
<feature type="domain" description="Cathepsin propeptide inhibitor" evidence="9">
    <location>
        <begin position="43"/>
        <end position="105"/>
    </location>
</feature>
<feature type="domain" description="Peptidase C1A papain C-terminal" evidence="8">
    <location>
        <begin position="820"/>
        <end position="1035"/>
    </location>
</feature>
<dbReference type="PROSITE" id="PS00639">
    <property type="entry name" value="THIOL_PROTEASE_HIS"/>
    <property type="match status" value="3"/>
</dbReference>
<gene>
    <name evidence="10" type="ORF">U9M48_026484</name>
</gene>
<dbReference type="InterPro" id="IPR025660">
    <property type="entry name" value="Pept_his_AS"/>
</dbReference>
<dbReference type="SMART" id="SM00645">
    <property type="entry name" value="Pept_C1"/>
    <property type="match status" value="3"/>
</dbReference>
<dbReference type="InterPro" id="IPR025661">
    <property type="entry name" value="Pept_asp_AS"/>
</dbReference>
<dbReference type="PANTHER" id="PTHR12411">
    <property type="entry name" value="CYSTEINE PROTEASE FAMILY C1-RELATED"/>
    <property type="match status" value="1"/>
</dbReference>
<dbReference type="GO" id="GO:0008234">
    <property type="term" value="F:cysteine-type peptidase activity"/>
    <property type="evidence" value="ECO:0007669"/>
    <property type="project" value="UniProtKB-KW"/>
</dbReference>
<evidence type="ECO:0000256" key="5">
    <source>
        <dbReference type="ARBA" id="ARBA00022807"/>
    </source>
</evidence>
<evidence type="ECO:0000256" key="2">
    <source>
        <dbReference type="ARBA" id="ARBA00022670"/>
    </source>
</evidence>
<keyword evidence="4" id="KW-0378">Hydrolase</keyword>
<dbReference type="InterPro" id="IPR013128">
    <property type="entry name" value="Peptidase_C1A"/>
</dbReference>
<dbReference type="InterPro" id="IPR013201">
    <property type="entry name" value="Prot_inhib_I29"/>
</dbReference>
<feature type="signal peptide" evidence="7">
    <location>
        <begin position="1"/>
        <end position="27"/>
    </location>
</feature>
<dbReference type="FunFam" id="3.90.70.10:FF:000068">
    <property type="entry name" value="Cysteine protease 1"/>
    <property type="match status" value="3"/>
</dbReference>
<evidence type="ECO:0000259" key="9">
    <source>
        <dbReference type="SMART" id="SM00848"/>
    </source>
</evidence>
<evidence type="ECO:0000259" key="8">
    <source>
        <dbReference type="SMART" id="SM00645"/>
    </source>
</evidence>
<dbReference type="InterPro" id="IPR000668">
    <property type="entry name" value="Peptidase_C1A_C"/>
</dbReference>
<accession>A0AAQ3TUN0</accession>
<name>A0AAQ3TUN0_PASNO</name>
<organism evidence="10 11">
    <name type="scientific">Paspalum notatum var. saurae</name>
    <dbReference type="NCBI Taxonomy" id="547442"/>
    <lineage>
        <taxon>Eukaryota</taxon>
        <taxon>Viridiplantae</taxon>
        <taxon>Streptophyta</taxon>
        <taxon>Embryophyta</taxon>
        <taxon>Tracheophyta</taxon>
        <taxon>Spermatophyta</taxon>
        <taxon>Magnoliopsida</taxon>
        <taxon>Liliopsida</taxon>
        <taxon>Poales</taxon>
        <taxon>Poaceae</taxon>
        <taxon>PACMAD clade</taxon>
        <taxon>Panicoideae</taxon>
        <taxon>Andropogonodae</taxon>
        <taxon>Paspaleae</taxon>
        <taxon>Paspalinae</taxon>
        <taxon>Paspalum</taxon>
    </lineage>
</organism>
<feature type="domain" description="Peptidase C1A papain C-terminal" evidence="8">
    <location>
        <begin position="133"/>
        <end position="347"/>
    </location>
</feature>
<proteinExistence type="inferred from homology"/>
<evidence type="ECO:0000256" key="1">
    <source>
        <dbReference type="ARBA" id="ARBA00008455"/>
    </source>
</evidence>
<dbReference type="Pfam" id="PF00112">
    <property type="entry name" value="Peptidase_C1"/>
    <property type="match status" value="3"/>
</dbReference>
<comment type="similarity">
    <text evidence="1">Belongs to the peptidase C1 family.</text>
</comment>
<reference evidence="10 11" key="1">
    <citation type="submission" date="2024-02" db="EMBL/GenBank/DDBJ databases">
        <title>High-quality chromosome-scale genome assembly of Pensacola bahiagrass (Paspalum notatum Flugge var. saurae).</title>
        <authorList>
            <person name="Vega J.M."/>
            <person name="Podio M."/>
            <person name="Orjuela J."/>
            <person name="Siena L.A."/>
            <person name="Pessino S.C."/>
            <person name="Combes M.C."/>
            <person name="Mariac C."/>
            <person name="Albertini E."/>
            <person name="Pupilli F."/>
            <person name="Ortiz J.P.A."/>
            <person name="Leblanc O."/>
        </authorList>
    </citation>
    <scope>NUCLEOTIDE SEQUENCE [LARGE SCALE GENOMIC DNA]</scope>
    <source>
        <strain evidence="10">R1</strain>
        <tissue evidence="10">Leaf</tissue>
    </source>
</reference>
<dbReference type="EMBL" id="CP144750">
    <property type="protein sequence ID" value="WVZ78834.1"/>
    <property type="molecule type" value="Genomic_DNA"/>
</dbReference>
<feature type="chain" id="PRO_5043019129" description="Cysteine protease" evidence="7">
    <location>
        <begin position="28"/>
        <end position="1053"/>
    </location>
</feature>
<protein>
    <recommendedName>
        <fullName evidence="12">Cysteine protease</fullName>
    </recommendedName>
</protein>
<feature type="domain" description="Peptidase C1A papain C-terminal" evidence="8">
    <location>
        <begin position="490"/>
        <end position="704"/>
    </location>
</feature>
<dbReference type="InterPro" id="IPR038765">
    <property type="entry name" value="Papain-like_cys_pep_sf"/>
</dbReference>
<keyword evidence="3 7" id="KW-0732">Signal</keyword>
<dbReference type="Pfam" id="PF08246">
    <property type="entry name" value="Inhibitor_I29"/>
    <property type="match status" value="3"/>
</dbReference>
<keyword evidence="6" id="KW-1015">Disulfide bond</keyword>
<evidence type="ECO:0000313" key="11">
    <source>
        <dbReference type="Proteomes" id="UP001341281"/>
    </source>
</evidence>
<evidence type="ECO:0008006" key="12">
    <source>
        <dbReference type="Google" id="ProtNLM"/>
    </source>
</evidence>
<sequence length="1053" mass="113595">MCRQPRSPLAAAALLAVTVTLAASAAAAPAPLERADEEVRRLYEAWRTEQGRPRGDLGGEDRRLRLEVFRDNLRYIDRHNAEADAGLHSFRLGLTPFADLTLAEFISRALGFRNTSATRVASTRYLPRAGDSLPDAVDWRLQGAVTGVKNQGHCGGCWAFSAVAAMEGINKIATGDLVSLSEQELIDCDGQDSGCNGGEMQTAFEFVVKNGGIDTEADYPFIGVDGICDAVREKRKVVSIDSYENVPANDEKALQKAVANQPVSVAINADTPAFQHYTSGIFNGVCGLKLDHGVTAVGYGTENGEDFWIVKNSWGPGWGEGGYIRMARNVLLPMGKCGIAMDASYPGLFNKLHELNEEDLHVREVTAAAAAAARHSHSTPVVERADVEVRRMYEAWKAKHGRPPRGGGCDLAGEVDRLRLEVFRDNLRYIDRHNAEADAGLHSFRLGLTPFADLTLEEYRGRVLGFRGRRGNAARAGVGSSSSARAAGDLPDAVDWRQLGAVTDVKNQQQCGGCWAFSAVAAIEGINEIVTGSLVSLSEQELIDCDSQDSGCNGGVMQNAFEFVISNGGIDTEADYPFTGTDGTCDANAVNQKIVSIDDFVNVASNNETALQEAVAIQPVSVAIDAGGRPFQHYQSGIFAGICGFTLDHGVTVVGYGSENGHDYWIVKNSWGSDWGESGYIRMARNVLLPMGMCGIAMDASYPVKTSPNPTARAAIKMRADAEVRQLYEAWKSEHGRPRAHGNCDLAGGEDRLRLEVFRDNLRYVDKHNAEADAGLHGFRLGLTPFADLTLEEYRRRVLGYRGRRNVARRVGSARAGDDLPDAVDWRQLGAVTDVKNQGQCGGCWAFSAVAAIEGINEIVTGSLVSLSEQEVIDCDSQDNGCNGGEMQNAFQFVIDNGGIDTEADYPFIGTDETCDANRVNERVVTIDSFMDVATNNETALQEAVASQPVSVAIDANSRAFQLYKSGIFSKKCGTQLDHGVTAVGYGTDEKGKDYWIVKNSWSASWGEAGYIRMARNVRSPMGECGIAMDASYPVKNSPNPTAAGAAMAVLKM</sequence>
<dbReference type="PROSITE" id="PS00640">
    <property type="entry name" value="THIOL_PROTEASE_ASN"/>
    <property type="match status" value="3"/>
</dbReference>
<dbReference type="AlphaFoldDB" id="A0AAQ3TUN0"/>
<keyword evidence="11" id="KW-1185">Reference proteome</keyword>
<keyword evidence="5" id="KW-0788">Thiol protease</keyword>
<evidence type="ECO:0000256" key="7">
    <source>
        <dbReference type="SAM" id="SignalP"/>
    </source>
</evidence>
<feature type="domain" description="Cathepsin propeptide inhibitor" evidence="9">
    <location>
        <begin position="393"/>
        <end position="459"/>
    </location>
</feature>
<feature type="domain" description="Cathepsin propeptide inhibitor" evidence="9">
    <location>
        <begin position="728"/>
        <end position="794"/>
    </location>
</feature>
<feature type="non-terminal residue" evidence="10">
    <location>
        <position position="1"/>
    </location>
</feature>
<dbReference type="SMART" id="SM00848">
    <property type="entry name" value="Inhibitor_I29"/>
    <property type="match status" value="3"/>
</dbReference>
<evidence type="ECO:0000256" key="4">
    <source>
        <dbReference type="ARBA" id="ARBA00022801"/>
    </source>
</evidence>